<sequence length="67" mass="8102">MKTQNKRLCIYPKDLKSITRKNYRQCIRLLQIIRKDLNKLQNEFVSIEEFCQYTCLKIKQVKPLIIG</sequence>
<evidence type="ECO:0000313" key="2">
    <source>
        <dbReference type="Proteomes" id="UP000253676"/>
    </source>
</evidence>
<dbReference type="OrthoDB" id="711499at2"/>
<reference evidence="1 2" key="1">
    <citation type="submission" date="2018-07" db="EMBL/GenBank/DDBJ databases">
        <title>Complete genome sequence of Flavobacterium psychrolimnae LMG 22018.</title>
        <authorList>
            <person name="Kim D.-U."/>
        </authorList>
    </citation>
    <scope>NUCLEOTIDE SEQUENCE [LARGE SCALE GENOMIC DNA]</scope>
    <source>
        <strain evidence="1 2">LMG 22018</strain>
    </source>
</reference>
<protein>
    <submittedName>
        <fullName evidence="1">Uncharacterized protein</fullName>
    </submittedName>
</protein>
<name>A0A366AX50_9FLAO</name>
<gene>
    <name evidence="1" type="ORF">DR980_13755</name>
</gene>
<dbReference type="EMBL" id="QNUX01000014">
    <property type="protein sequence ID" value="RBN49316.1"/>
    <property type="molecule type" value="Genomic_DNA"/>
</dbReference>
<dbReference type="AlphaFoldDB" id="A0A366AX50"/>
<comment type="caution">
    <text evidence="1">The sequence shown here is derived from an EMBL/GenBank/DDBJ whole genome shotgun (WGS) entry which is preliminary data.</text>
</comment>
<evidence type="ECO:0000313" key="1">
    <source>
        <dbReference type="EMBL" id="RBN49316.1"/>
    </source>
</evidence>
<accession>A0A366AX50</accession>
<proteinExistence type="predicted"/>
<organism evidence="1 2">
    <name type="scientific">Flavobacterium psychrolimnae</name>
    <dbReference type="NCBI Taxonomy" id="249351"/>
    <lineage>
        <taxon>Bacteria</taxon>
        <taxon>Pseudomonadati</taxon>
        <taxon>Bacteroidota</taxon>
        <taxon>Flavobacteriia</taxon>
        <taxon>Flavobacteriales</taxon>
        <taxon>Flavobacteriaceae</taxon>
        <taxon>Flavobacterium</taxon>
    </lineage>
</organism>
<keyword evidence="2" id="KW-1185">Reference proteome</keyword>
<dbReference type="Proteomes" id="UP000253676">
    <property type="component" value="Unassembled WGS sequence"/>
</dbReference>